<gene>
    <name evidence="3" type="ORF">DH2020_016005</name>
</gene>
<keyword evidence="1" id="KW-0175">Coiled coil</keyword>
<evidence type="ECO:0000313" key="3">
    <source>
        <dbReference type="EMBL" id="KAK6151073.1"/>
    </source>
</evidence>
<organism evidence="3 4">
    <name type="scientific">Rehmannia glutinosa</name>
    <name type="common">Chinese foxglove</name>
    <dbReference type="NCBI Taxonomy" id="99300"/>
    <lineage>
        <taxon>Eukaryota</taxon>
        <taxon>Viridiplantae</taxon>
        <taxon>Streptophyta</taxon>
        <taxon>Embryophyta</taxon>
        <taxon>Tracheophyta</taxon>
        <taxon>Spermatophyta</taxon>
        <taxon>Magnoliopsida</taxon>
        <taxon>eudicotyledons</taxon>
        <taxon>Gunneridae</taxon>
        <taxon>Pentapetalae</taxon>
        <taxon>asterids</taxon>
        <taxon>lamiids</taxon>
        <taxon>Lamiales</taxon>
        <taxon>Orobanchaceae</taxon>
        <taxon>Rehmannieae</taxon>
        <taxon>Rehmannia</taxon>
    </lineage>
</organism>
<evidence type="ECO:0000256" key="2">
    <source>
        <dbReference type="SAM" id="MobiDB-lite"/>
    </source>
</evidence>
<feature type="region of interest" description="Disordered" evidence="2">
    <location>
        <begin position="1"/>
        <end position="63"/>
    </location>
</feature>
<name>A0ABR0WU95_REHGL</name>
<reference evidence="3 4" key="1">
    <citation type="journal article" date="2021" name="Comput. Struct. Biotechnol. J.">
        <title>De novo genome assembly of the potent medicinal plant Rehmannia glutinosa using nanopore technology.</title>
        <authorList>
            <person name="Ma L."/>
            <person name="Dong C."/>
            <person name="Song C."/>
            <person name="Wang X."/>
            <person name="Zheng X."/>
            <person name="Niu Y."/>
            <person name="Chen S."/>
            <person name="Feng W."/>
        </authorList>
    </citation>
    <scope>NUCLEOTIDE SEQUENCE [LARGE SCALE GENOMIC DNA]</scope>
    <source>
        <strain evidence="3">DH-2019</strain>
    </source>
</reference>
<sequence length="379" mass="43145">MTVHEVFEAKGKCSSSKDKTKEKSHKSHKEKSHKDKNKGSSLKDPEPKDGPSSKKPRTDPTVDLMLEPDMDEQLAWLDMCEGQLLRQRELERSQTPQEILSAFNASLRANSVLETHAGEDSFELYKHTLLETDQFALIPFDTTRLEELIGHNNFTNNALLHHLSLRAANWKATCEDQNVRLEKLSKKMEVVDLEKARAIDEARREATEQISSLKSQVHDLTEQLSKAHLDLDKAKTLHVSEPKESYNLGRARGYQEYTASKDHSTAIQKARLEGVRAFLSSYSYENLVARRAAVYLFDRFKRYKDLAISEGAFKEDFDLSKLDPFRVDDLEKPEGDGPDGEVMIGGDGPDEEEDEFSKVMRSHISTIEQPRDCHGHWGC</sequence>
<accession>A0ABR0WU95</accession>
<evidence type="ECO:0000313" key="4">
    <source>
        <dbReference type="Proteomes" id="UP001318860"/>
    </source>
</evidence>
<dbReference type="Proteomes" id="UP001318860">
    <property type="component" value="Unassembled WGS sequence"/>
</dbReference>
<proteinExistence type="predicted"/>
<keyword evidence="4" id="KW-1185">Reference proteome</keyword>
<dbReference type="EMBL" id="JABTTQ020000008">
    <property type="protein sequence ID" value="KAK6151073.1"/>
    <property type="molecule type" value="Genomic_DNA"/>
</dbReference>
<feature type="compositionally biased region" description="Basic and acidic residues" evidence="2">
    <location>
        <begin position="37"/>
        <end position="60"/>
    </location>
</feature>
<comment type="caution">
    <text evidence="3">The sequence shown here is derived from an EMBL/GenBank/DDBJ whole genome shotgun (WGS) entry which is preliminary data.</text>
</comment>
<protein>
    <submittedName>
        <fullName evidence="3">Uncharacterized protein</fullName>
    </submittedName>
</protein>
<feature type="region of interest" description="Disordered" evidence="2">
    <location>
        <begin position="328"/>
        <end position="354"/>
    </location>
</feature>
<feature type="compositionally biased region" description="Basic residues" evidence="2">
    <location>
        <begin position="22"/>
        <end position="36"/>
    </location>
</feature>
<feature type="coiled-coil region" evidence="1">
    <location>
        <begin position="167"/>
        <end position="223"/>
    </location>
</feature>
<evidence type="ECO:0000256" key="1">
    <source>
        <dbReference type="SAM" id="Coils"/>
    </source>
</evidence>
<feature type="compositionally biased region" description="Basic and acidic residues" evidence="2">
    <location>
        <begin position="1"/>
        <end position="21"/>
    </location>
</feature>